<organism evidence="3 5">
    <name type="scientific">Thermoproteota archaeon</name>
    <dbReference type="NCBI Taxonomy" id="2056631"/>
    <lineage>
        <taxon>Archaea</taxon>
        <taxon>Thermoproteota</taxon>
    </lineage>
</organism>
<keyword evidence="1" id="KW-0812">Transmembrane</keyword>
<dbReference type="Pfam" id="PF12822">
    <property type="entry name" value="ECF_trnsprt"/>
    <property type="match status" value="1"/>
</dbReference>
<reference evidence="2 4" key="2">
    <citation type="journal article" date="2019" name="Nat. Microbiol.">
        <title>Wide diversity of methane and short-chain alkane metabolisms in uncultured archaea.</title>
        <authorList>
            <person name="Borrel G."/>
            <person name="Adam P.S."/>
            <person name="McKay L.J."/>
            <person name="Chen L.X."/>
            <person name="Sierra-Garcia I.N."/>
            <person name="Sieber C.M."/>
            <person name="Letourneur Q."/>
            <person name="Ghozlane A."/>
            <person name="Andersen G.L."/>
            <person name="Li W.J."/>
            <person name="Hallam S.J."/>
            <person name="Muyzer G."/>
            <person name="de Oliveira V.M."/>
            <person name="Inskeep W.P."/>
            <person name="Banfield J.F."/>
            <person name="Gribaldo S."/>
        </authorList>
    </citation>
    <scope>NUCLEOTIDE SEQUENCE [LARGE SCALE GENOMIC DNA]</scope>
    <source>
        <strain evidence="2">Verst-YHS</strain>
    </source>
</reference>
<evidence type="ECO:0000313" key="4">
    <source>
        <dbReference type="Proteomes" id="UP000316080"/>
    </source>
</evidence>
<dbReference type="GO" id="GO:0022857">
    <property type="term" value="F:transmembrane transporter activity"/>
    <property type="evidence" value="ECO:0007669"/>
    <property type="project" value="InterPro"/>
</dbReference>
<feature type="transmembrane region" description="Helical" evidence="1">
    <location>
        <begin position="157"/>
        <end position="180"/>
    </location>
</feature>
<name>A0A523BH95_9CREN</name>
<feature type="transmembrane region" description="Helical" evidence="1">
    <location>
        <begin position="14"/>
        <end position="34"/>
    </location>
</feature>
<dbReference type="Proteomes" id="UP000316080">
    <property type="component" value="Unassembled WGS sequence"/>
</dbReference>
<evidence type="ECO:0000313" key="5">
    <source>
        <dbReference type="Proteomes" id="UP000317265"/>
    </source>
</evidence>
<reference evidence="3 5" key="1">
    <citation type="journal article" date="2019" name="Nat. Microbiol.">
        <title>Expanding anaerobic alkane metabolism in the domain of Archaea.</title>
        <authorList>
            <person name="Wang Y."/>
            <person name="Wegener G."/>
            <person name="Hou J."/>
            <person name="Wang F."/>
            <person name="Xiao X."/>
        </authorList>
    </citation>
    <scope>NUCLEOTIDE SEQUENCE [LARGE SCALE GENOMIC DNA]</scope>
    <source>
        <strain evidence="3">WYZ-LMO11</strain>
    </source>
</reference>
<evidence type="ECO:0000313" key="3">
    <source>
        <dbReference type="EMBL" id="TDA40307.1"/>
    </source>
</evidence>
<evidence type="ECO:0000256" key="1">
    <source>
        <dbReference type="SAM" id="Phobius"/>
    </source>
</evidence>
<feature type="transmembrane region" description="Helical" evidence="1">
    <location>
        <begin position="129"/>
        <end position="151"/>
    </location>
</feature>
<feature type="transmembrane region" description="Helical" evidence="1">
    <location>
        <begin position="80"/>
        <end position="100"/>
    </location>
</feature>
<dbReference type="EMBL" id="QNVI01000011">
    <property type="protein sequence ID" value="TDA40307.1"/>
    <property type="molecule type" value="Genomic_DNA"/>
</dbReference>
<sequence>MTYLERLLPTSRRIAYIGMLTSLAILLRIIKHMIVGPIQFINFPAAFTIIGSCLLGPITGFIIGFSSYFISDIMIGLPGLWTFVNGFLMGFFGMINGLIWGRNKNYNKIGIAISSYIILFSFDILSSWILYILIGFDWIYALIISIIGLFLPVAGGFLYAVGPITDFITVLLIISIIHIIRKNNIFRIL</sequence>
<dbReference type="InterPro" id="IPR024529">
    <property type="entry name" value="ECF_trnsprt_substrate-spec"/>
</dbReference>
<protein>
    <submittedName>
        <fullName evidence="2">ECF transporter S component</fullName>
    </submittedName>
</protein>
<feature type="transmembrane region" description="Helical" evidence="1">
    <location>
        <begin position="106"/>
        <end position="122"/>
    </location>
</feature>
<proteinExistence type="predicted"/>
<accession>A0A523BH95</accession>
<evidence type="ECO:0000313" key="2">
    <source>
        <dbReference type="EMBL" id="RZN57100.1"/>
    </source>
</evidence>
<keyword evidence="1" id="KW-1133">Transmembrane helix</keyword>
<dbReference type="Proteomes" id="UP000317265">
    <property type="component" value="Unassembled WGS sequence"/>
</dbReference>
<dbReference type="AlphaFoldDB" id="A0A523BH95"/>
<keyword evidence="1" id="KW-0472">Membrane</keyword>
<dbReference type="Gene3D" id="1.10.1760.20">
    <property type="match status" value="1"/>
</dbReference>
<comment type="caution">
    <text evidence="3">The sequence shown here is derived from an EMBL/GenBank/DDBJ whole genome shotgun (WGS) entry which is preliminary data.</text>
</comment>
<gene>
    <name evidence="3" type="ORF">DSO09_00935</name>
    <name evidence="2" type="ORF">EF809_01520</name>
</gene>
<feature type="transmembrane region" description="Helical" evidence="1">
    <location>
        <begin position="46"/>
        <end position="68"/>
    </location>
</feature>
<dbReference type="EMBL" id="RXIH01000012">
    <property type="protein sequence ID" value="RZN57100.1"/>
    <property type="molecule type" value="Genomic_DNA"/>
</dbReference>